<dbReference type="SUPFAM" id="SSF82927">
    <property type="entry name" value="Cysteine-rich DNA binding domain, (DM domain)"/>
    <property type="match status" value="1"/>
</dbReference>
<keyword evidence="2" id="KW-1185">Reference proteome</keyword>
<protein>
    <submittedName>
        <fullName evidence="1">Uncharacterized protein</fullName>
    </submittedName>
</protein>
<dbReference type="AlphaFoldDB" id="A0AAE1KP74"/>
<dbReference type="GO" id="GO:0043565">
    <property type="term" value="F:sequence-specific DNA binding"/>
    <property type="evidence" value="ECO:0007669"/>
    <property type="project" value="InterPro"/>
</dbReference>
<reference evidence="1" key="1">
    <citation type="submission" date="2023-10" db="EMBL/GenBank/DDBJ databases">
        <title>Genome assemblies of two species of porcelain crab, Petrolisthes cinctipes and Petrolisthes manimaculis (Anomura: Porcellanidae).</title>
        <authorList>
            <person name="Angst P."/>
        </authorList>
    </citation>
    <scope>NUCLEOTIDE SEQUENCE</scope>
    <source>
        <strain evidence="1">PB745_01</strain>
        <tissue evidence="1">Gill</tissue>
    </source>
</reference>
<organism evidence="1 2">
    <name type="scientific">Petrolisthes cinctipes</name>
    <name type="common">Flat porcelain crab</name>
    <dbReference type="NCBI Taxonomy" id="88211"/>
    <lineage>
        <taxon>Eukaryota</taxon>
        <taxon>Metazoa</taxon>
        <taxon>Ecdysozoa</taxon>
        <taxon>Arthropoda</taxon>
        <taxon>Crustacea</taxon>
        <taxon>Multicrustacea</taxon>
        <taxon>Malacostraca</taxon>
        <taxon>Eumalacostraca</taxon>
        <taxon>Eucarida</taxon>
        <taxon>Decapoda</taxon>
        <taxon>Pleocyemata</taxon>
        <taxon>Anomura</taxon>
        <taxon>Galatheoidea</taxon>
        <taxon>Porcellanidae</taxon>
        <taxon>Petrolisthes</taxon>
    </lineage>
</organism>
<dbReference type="GO" id="GO:0006355">
    <property type="term" value="P:regulation of DNA-templated transcription"/>
    <property type="evidence" value="ECO:0007669"/>
    <property type="project" value="InterPro"/>
</dbReference>
<comment type="caution">
    <text evidence="1">The sequence shown here is derived from an EMBL/GenBank/DDBJ whole genome shotgun (WGS) entry which is preliminary data.</text>
</comment>
<dbReference type="Gene3D" id="4.10.1040.10">
    <property type="entry name" value="DM DNA-binding domain"/>
    <property type="match status" value="1"/>
</dbReference>
<proteinExistence type="predicted"/>
<evidence type="ECO:0000313" key="1">
    <source>
        <dbReference type="EMBL" id="KAK3881091.1"/>
    </source>
</evidence>
<accession>A0AAE1KP74</accession>
<evidence type="ECO:0000313" key="2">
    <source>
        <dbReference type="Proteomes" id="UP001286313"/>
    </source>
</evidence>
<name>A0AAE1KP74_PETCI</name>
<sequence>MDQGIVSYPRPRLQARENSTARIVRTHGYTYRKTNHRCKYERCECLLCQLTRVSRLIMRHQQRLWRHLKDARRREEGRGTCW</sequence>
<gene>
    <name evidence="1" type="ORF">Pcinc_014442</name>
</gene>
<dbReference type="Proteomes" id="UP001286313">
    <property type="component" value="Unassembled WGS sequence"/>
</dbReference>
<dbReference type="InterPro" id="IPR036407">
    <property type="entry name" value="DM_DNA-bd_sf"/>
</dbReference>
<dbReference type="EMBL" id="JAWQEG010001258">
    <property type="protein sequence ID" value="KAK3881091.1"/>
    <property type="molecule type" value="Genomic_DNA"/>
</dbReference>